<evidence type="ECO:0000256" key="2">
    <source>
        <dbReference type="SAM" id="SignalP"/>
    </source>
</evidence>
<feature type="region of interest" description="Disordered" evidence="1">
    <location>
        <begin position="105"/>
        <end position="149"/>
    </location>
</feature>
<keyword evidence="2" id="KW-0732">Signal</keyword>
<protein>
    <submittedName>
        <fullName evidence="3">Uncharacterized protein</fullName>
    </submittedName>
</protein>
<reference evidence="3 4" key="1">
    <citation type="submission" date="2018-11" db="EMBL/GenBank/DDBJ databases">
        <title>Genome assembly of Steccherinum ochraceum LE-BIN_3174, the white-rot fungus of the Steccherinaceae family (The Residual Polyporoid clade, Polyporales, Basidiomycota).</title>
        <authorList>
            <person name="Fedorova T.V."/>
            <person name="Glazunova O.A."/>
            <person name="Landesman E.O."/>
            <person name="Moiseenko K.V."/>
            <person name="Psurtseva N.V."/>
            <person name="Savinova O.S."/>
            <person name="Shakhova N.V."/>
            <person name="Tyazhelova T.V."/>
            <person name="Vasina D.V."/>
        </authorList>
    </citation>
    <scope>NUCLEOTIDE SEQUENCE [LARGE SCALE GENOMIC DNA]</scope>
    <source>
        <strain evidence="3 4">LE-BIN_3174</strain>
    </source>
</reference>
<evidence type="ECO:0000313" key="3">
    <source>
        <dbReference type="EMBL" id="TCD71472.1"/>
    </source>
</evidence>
<feature type="compositionally biased region" description="Basic and acidic residues" evidence="1">
    <location>
        <begin position="113"/>
        <end position="124"/>
    </location>
</feature>
<name>A0A4R0RW75_9APHY</name>
<sequence>MRFFVPLALAVSLVGSVEAAPLLDRRSFLDHSGDAHVGAHFDFDSHAVDDLSYHHRHHHHHHHHGDHYLRPHYDEQHYLRPHHHHHHRPEDFDIYDDRRYVRDRITPSSPYADRGEGVERRGVEDTANEDIQSSLESSDPEDLGTTTSSMQKRKLGDILGTIVNHAVTLFSTGMAAVGGVAAAKAFSTESPAQ</sequence>
<feature type="chain" id="PRO_5020622950" evidence="2">
    <location>
        <begin position="20"/>
        <end position="193"/>
    </location>
</feature>
<keyword evidence="4" id="KW-1185">Reference proteome</keyword>
<organism evidence="3 4">
    <name type="scientific">Steccherinum ochraceum</name>
    <dbReference type="NCBI Taxonomy" id="92696"/>
    <lineage>
        <taxon>Eukaryota</taxon>
        <taxon>Fungi</taxon>
        <taxon>Dikarya</taxon>
        <taxon>Basidiomycota</taxon>
        <taxon>Agaricomycotina</taxon>
        <taxon>Agaricomycetes</taxon>
        <taxon>Polyporales</taxon>
        <taxon>Steccherinaceae</taxon>
        <taxon>Steccherinum</taxon>
    </lineage>
</organism>
<evidence type="ECO:0000313" key="4">
    <source>
        <dbReference type="Proteomes" id="UP000292702"/>
    </source>
</evidence>
<proteinExistence type="predicted"/>
<dbReference type="AlphaFoldDB" id="A0A4R0RW75"/>
<dbReference type="Proteomes" id="UP000292702">
    <property type="component" value="Unassembled WGS sequence"/>
</dbReference>
<feature type="signal peptide" evidence="2">
    <location>
        <begin position="1"/>
        <end position="19"/>
    </location>
</feature>
<gene>
    <name evidence="3" type="ORF">EIP91_008852</name>
</gene>
<accession>A0A4R0RW75</accession>
<evidence type="ECO:0000256" key="1">
    <source>
        <dbReference type="SAM" id="MobiDB-lite"/>
    </source>
</evidence>
<dbReference type="EMBL" id="RWJN01000005">
    <property type="protein sequence ID" value="TCD71472.1"/>
    <property type="molecule type" value="Genomic_DNA"/>
</dbReference>
<comment type="caution">
    <text evidence="3">The sequence shown here is derived from an EMBL/GenBank/DDBJ whole genome shotgun (WGS) entry which is preliminary data.</text>
</comment>